<comment type="caution">
    <text evidence="4">The sequence shown here is derived from an EMBL/GenBank/DDBJ whole genome shotgun (WGS) entry which is preliminary data.</text>
</comment>
<feature type="transmembrane region" description="Helical" evidence="2">
    <location>
        <begin position="223"/>
        <end position="243"/>
    </location>
</feature>
<feature type="compositionally biased region" description="Basic residues" evidence="1">
    <location>
        <begin position="352"/>
        <end position="362"/>
    </location>
</feature>
<feature type="transmembrane region" description="Helical" evidence="2">
    <location>
        <begin position="185"/>
        <end position="211"/>
    </location>
</feature>
<dbReference type="Proteomes" id="UP001222325">
    <property type="component" value="Unassembled WGS sequence"/>
</dbReference>
<name>A0AAD6UAQ9_9AGAR</name>
<feature type="transmembrane region" description="Helical" evidence="2">
    <location>
        <begin position="99"/>
        <end position="127"/>
    </location>
</feature>
<evidence type="ECO:0000313" key="5">
    <source>
        <dbReference type="Proteomes" id="UP001222325"/>
    </source>
</evidence>
<feature type="region of interest" description="Disordered" evidence="1">
    <location>
        <begin position="323"/>
        <end position="368"/>
    </location>
</feature>
<dbReference type="EMBL" id="JARJCN010000014">
    <property type="protein sequence ID" value="KAJ7094503.1"/>
    <property type="molecule type" value="Genomic_DNA"/>
</dbReference>
<dbReference type="PANTHER" id="PTHR40465">
    <property type="entry name" value="CHROMOSOME 1, WHOLE GENOME SHOTGUN SEQUENCE"/>
    <property type="match status" value="1"/>
</dbReference>
<feature type="transmembrane region" description="Helical" evidence="2">
    <location>
        <begin position="62"/>
        <end position="87"/>
    </location>
</feature>
<keyword evidence="5" id="KW-1185">Reference proteome</keyword>
<evidence type="ECO:0000256" key="1">
    <source>
        <dbReference type="SAM" id="MobiDB-lite"/>
    </source>
</evidence>
<feature type="transmembrane region" description="Helical" evidence="2">
    <location>
        <begin position="147"/>
        <end position="173"/>
    </location>
</feature>
<proteinExistence type="predicted"/>
<feature type="region of interest" description="Disordered" evidence="1">
    <location>
        <begin position="269"/>
        <end position="304"/>
    </location>
</feature>
<accession>A0AAD6UAQ9</accession>
<feature type="transmembrane region" description="Helical" evidence="2">
    <location>
        <begin position="33"/>
        <end position="50"/>
    </location>
</feature>
<organism evidence="4 5">
    <name type="scientific">Mycena belliarum</name>
    <dbReference type="NCBI Taxonomy" id="1033014"/>
    <lineage>
        <taxon>Eukaryota</taxon>
        <taxon>Fungi</taxon>
        <taxon>Dikarya</taxon>
        <taxon>Basidiomycota</taxon>
        <taxon>Agaricomycotina</taxon>
        <taxon>Agaricomycetes</taxon>
        <taxon>Agaricomycetidae</taxon>
        <taxon>Agaricales</taxon>
        <taxon>Marasmiineae</taxon>
        <taxon>Mycenaceae</taxon>
        <taxon>Mycena</taxon>
    </lineage>
</organism>
<keyword evidence="2" id="KW-0812">Transmembrane</keyword>
<protein>
    <recommendedName>
        <fullName evidence="3">DUF6534 domain-containing protein</fullName>
    </recommendedName>
</protein>
<keyword evidence="2" id="KW-0472">Membrane</keyword>
<sequence length="368" mass="41151">MDGLLHSFCLGFVLALGLKYWEDAEDSLRKRFFVMTVVFLSIAQTILQDYKVWTVAVVHRPWAGSPLLCVDFFVNGAISLMCEAFYIRRCWKLTGKSPWALYPMIMLWMTTIGAQFYVTITLGLEFWHFSMKSVLPPSIEHLLRNTLFVFSYWVGGCTILDITVAAIMITCLIKSKTGLEASNSVVHRVILLTLETALLPSISMVIAVIIIHGAPNRGHNDDLILFFVFITAKLYAIGLLRTLNARAVLRERLGSKDLGRTSLSTYSWKQDLDQEGEKHETAGRRARTSTPPPETATTLRASGGSCAPTYISRYEGVPPEEIVEAPMTPAGSSSQHIRFGSPLLDRSERGSHSRLRLSSIHRPKPESK</sequence>
<evidence type="ECO:0000256" key="2">
    <source>
        <dbReference type="SAM" id="Phobius"/>
    </source>
</evidence>
<evidence type="ECO:0000259" key="3">
    <source>
        <dbReference type="Pfam" id="PF20152"/>
    </source>
</evidence>
<dbReference type="Pfam" id="PF20152">
    <property type="entry name" value="DUF6534"/>
    <property type="match status" value="1"/>
</dbReference>
<dbReference type="PANTHER" id="PTHR40465:SF1">
    <property type="entry name" value="DUF6534 DOMAIN-CONTAINING PROTEIN"/>
    <property type="match status" value="1"/>
</dbReference>
<reference evidence="4" key="1">
    <citation type="submission" date="2023-03" db="EMBL/GenBank/DDBJ databases">
        <title>Massive genome expansion in bonnet fungi (Mycena s.s.) driven by repeated elements and novel gene families across ecological guilds.</title>
        <authorList>
            <consortium name="Lawrence Berkeley National Laboratory"/>
            <person name="Harder C.B."/>
            <person name="Miyauchi S."/>
            <person name="Viragh M."/>
            <person name="Kuo A."/>
            <person name="Thoen E."/>
            <person name="Andreopoulos B."/>
            <person name="Lu D."/>
            <person name="Skrede I."/>
            <person name="Drula E."/>
            <person name="Henrissat B."/>
            <person name="Morin E."/>
            <person name="Kohler A."/>
            <person name="Barry K."/>
            <person name="LaButti K."/>
            <person name="Morin E."/>
            <person name="Salamov A."/>
            <person name="Lipzen A."/>
            <person name="Mereny Z."/>
            <person name="Hegedus B."/>
            <person name="Baldrian P."/>
            <person name="Stursova M."/>
            <person name="Weitz H."/>
            <person name="Taylor A."/>
            <person name="Grigoriev I.V."/>
            <person name="Nagy L.G."/>
            <person name="Martin F."/>
            <person name="Kauserud H."/>
        </authorList>
    </citation>
    <scope>NUCLEOTIDE SEQUENCE</scope>
    <source>
        <strain evidence="4">CBHHK173m</strain>
    </source>
</reference>
<dbReference type="InterPro" id="IPR045339">
    <property type="entry name" value="DUF6534"/>
</dbReference>
<feature type="compositionally biased region" description="Basic and acidic residues" evidence="1">
    <location>
        <begin position="270"/>
        <end position="283"/>
    </location>
</feature>
<dbReference type="AlphaFoldDB" id="A0AAD6UAQ9"/>
<feature type="domain" description="DUF6534" evidence="3">
    <location>
        <begin position="158"/>
        <end position="247"/>
    </location>
</feature>
<feature type="transmembrane region" description="Helical" evidence="2">
    <location>
        <begin position="5"/>
        <end position="21"/>
    </location>
</feature>
<evidence type="ECO:0000313" key="4">
    <source>
        <dbReference type="EMBL" id="KAJ7094503.1"/>
    </source>
</evidence>
<gene>
    <name evidence="4" type="ORF">B0H15DRAFT_829841</name>
</gene>
<keyword evidence="2" id="KW-1133">Transmembrane helix</keyword>